<evidence type="ECO:0000259" key="4">
    <source>
        <dbReference type="PROSITE" id="PS50949"/>
    </source>
</evidence>
<dbReference type="InterPro" id="IPR011711">
    <property type="entry name" value="GntR_C"/>
</dbReference>
<evidence type="ECO:0000256" key="2">
    <source>
        <dbReference type="ARBA" id="ARBA00023125"/>
    </source>
</evidence>
<evidence type="ECO:0000313" key="5">
    <source>
        <dbReference type="EMBL" id="BBO69863.1"/>
    </source>
</evidence>
<dbReference type="SMART" id="SM00345">
    <property type="entry name" value="HTH_GNTR"/>
    <property type="match status" value="1"/>
</dbReference>
<keyword evidence="1" id="KW-0805">Transcription regulation</keyword>
<evidence type="ECO:0000256" key="3">
    <source>
        <dbReference type="ARBA" id="ARBA00023163"/>
    </source>
</evidence>
<dbReference type="OrthoDB" id="5420670at2"/>
<dbReference type="PANTHER" id="PTHR43537:SF24">
    <property type="entry name" value="GLUCONATE OPERON TRANSCRIPTIONAL REPRESSOR"/>
    <property type="match status" value="1"/>
</dbReference>
<dbReference type="PROSITE" id="PS50949">
    <property type="entry name" value="HTH_GNTR"/>
    <property type="match status" value="1"/>
</dbReference>
<dbReference type="InterPro" id="IPR036390">
    <property type="entry name" value="WH_DNA-bd_sf"/>
</dbReference>
<dbReference type="Gene3D" id="1.20.120.530">
    <property type="entry name" value="GntR ligand-binding domain-like"/>
    <property type="match status" value="1"/>
</dbReference>
<dbReference type="Pfam" id="PF07729">
    <property type="entry name" value="FCD"/>
    <property type="match status" value="1"/>
</dbReference>
<dbReference type="SUPFAM" id="SSF46785">
    <property type="entry name" value="Winged helix' DNA-binding domain"/>
    <property type="match status" value="1"/>
</dbReference>
<keyword evidence="3" id="KW-0804">Transcription</keyword>
<feature type="domain" description="HTH gntR-type" evidence="4">
    <location>
        <begin position="9"/>
        <end position="76"/>
    </location>
</feature>
<proteinExistence type="predicted"/>
<dbReference type="SMART" id="SM00895">
    <property type="entry name" value="FCD"/>
    <property type="match status" value="1"/>
</dbReference>
<dbReference type="GO" id="GO:0003700">
    <property type="term" value="F:DNA-binding transcription factor activity"/>
    <property type="evidence" value="ECO:0007669"/>
    <property type="project" value="InterPro"/>
</dbReference>
<protein>
    <submittedName>
        <fullName evidence="5">GntR family transcriptional regulator</fullName>
    </submittedName>
</protein>
<dbReference type="InterPro" id="IPR008920">
    <property type="entry name" value="TF_FadR/GntR_C"/>
</dbReference>
<dbReference type="SUPFAM" id="SSF48008">
    <property type="entry name" value="GntR ligand-binding domain-like"/>
    <property type="match status" value="1"/>
</dbReference>
<keyword evidence="6" id="KW-1185">Reference proteome</keyword>
<dbReference type="PANTHER" id="PTHR43537">
    <property type="entry name" value="TRANSCRIPTIONAL REGULATOR, GNTR FAMILY"/>
    <property type="match status" value="1"/>
</dbReference>
<dbReference type="RefSeq" id="WP_155317856.1">
    <property type="nucleotide sequence ID" value="NZ_AP021874.1"/>
</dbReference>
<dbReference type="GO" id="GO:0003677">
    <property type="term" value="F:DNA binding"/>
    <property type="evidence" value="ECO:0007669"/>
    <property type="project" value="UniProtKB-KW"/>
</dbReference>
<dbReference type="KEGG" id="dalk:DSCA_37930"/>
<evidence type="ECO:0000313" key="6">
    <source>
        <dbReference type="Proteomes" id="UP000427906"/>
    </source>
</evidence>
<dbReference type="Pfam" id="PF00392">
    <property type="entry name" value="GntR"/>
    <property type="match status" value="1"/>
</dbReference>
<dbReference type="InterPro" id="IPR000524">
    <property type="entry name" value="Tscrpt_reg_HTH_GntR"/>
</dbReference>
<sequence length="222" mass="25460">MDPKQIEKKPLRDVIYSELVDNILQGRINSGEKLVEADLAKRFSVSRTPIREALLHLEKEGYIEHIKNVGATVRKISPQKVEEIFRVIAILESEAAEMVAEAGFSESEILNLQKLHDEMSNAAKAKDFIEYNHLNIQFHQFFLDRCNNATIANIAKDLRNKMYRMVSEGLSLPMNVDKYLNSHHQIMEALVGNKPKTVQRLMKAHILEASKALVEMMIRKYS</sequence>
<gene>
    <name evidence="5" type="ORF">DSCA_37930</name>
</gene>
<reference evidence="5 6" key="1">
    <citation type="submission" date="2019-11" db="EMBL/GenBank/DDBJ databases">
        <title>Comparative genomics of hydrocarbon-degrading Desulfosarcina strains.</title>
        <authorList>
            <person name="Watanabe M."/>
            <person name="Kojima H."/>
            <person name="Fukui M."/>
        </authorList>
    </citation>
    <scope>NUCLEOTIDE SEQUENCE [LARGE SCALE GENOMIC DNA]</scope>
    <source>
        <strain evidence="5 6">PL12</strain>
    </source>
</reference>
<dbReference type="Gene3D" id="1.10.10.10">
    <property type="entry name" value="Winged helix-like DNA-binding domain superfamily/Winged helix DNA-binding domain"/>
    <property type="match status" value="1"/>
</dbReference>
<dbReference type="AlphaFoldDB" id="A0A5K7YN79"/>
<dbReference type="CDD" id="cd07377">
    <property type="entry name" value="WHTH_GntR"/>
    <property type="match status" value="1"/>
</dbReference>
<dbReference type="PRINTS" id="PR00035">
    <property type="entry name" value="HTHGNTR"/>
</dbReference>
<name>A0A5K7YN79_9BACT</name>
<evidence type="ECO:0000256" key="1">
    <source>
        <dbReference type="ARBA" id="ARBA00023015"/>
    </source>
</evidence>
<keyword evidence="2" id="KW-0238">DNA-binding</keyword>
<dbReference type="InterPro" id="IPR036388">
    <property type="entry name" value="WH-like_DNA-bd_sf"/>
</dbReference>
<accession>A0A5K7YN79</accession>
<dbReference type="Proteomes" id="UP000427906">
    <property type="component" value="Chromosome"/>
</dbReference>
<organism evidence="5 6">
    <name type="scientific">Desulfosarcina alkanivorans</name>
    <dbReference type="NCBI Taxonomy" id="571177"/>
    <lineage>
        <taxon>Bacteria</taxon>
        <taxon>Pseudomonadati</taxon>
        <taxon>Thermodesulfobacteriota</taxon>
        <taxon>Desulfobacteria</taxon>
        <taxon>Desulfobacterales</taxon>
        <taxon>Desulfosarcinaceae</taxon>
        <taxon>Desulfosarcina</taxon>
    </lineage>
</organism>
<dbReference type="EMBL" id="AP021874">
    <property type="protein sequence ID" value="BBO69863.1"/>
    <property type="molecule type" value="Genomic_DNA"/>
</dbReference>